<keyword evidence="1" id="KW-0723">Serine/threonine-protein kinase</keyword>
<dbReference type="PANTHER" id="PTHR35526:SF3">
    <property type="entry name" value="ANTI-SIGMA-F FACTOR RSBW"/>
    <property type="match status" value="1"/>
</dbReference>
<dbReference type="InterPro" id="IPR003594">
    <property type="entry name" value="HATPase_dom"/>
</dbReference>
<organism evidence="4 5">
    <name type="scientific">Pseudofrankia inefficax (strain DSM 45817 / CECT 9037 / DDB 130130 / EuI1c)</name>
    <name type="common">Frankia inefficax</name>
    <dbReference type="NCBI Taxonomy" id="298654"/>
    <lineage>
        <taxon>Bacteria</taxon>
        <taxon>Bacillati</taxon>
        <taxon>Actinomycetota</taxon>
        <taxon>Actinomycetes</taxon>
        <taxon>Frankiales</taxon>
        <taxon>Frankiaceae</taxon>
        <taxon>Pseudofrankia</taxon>
    </lineage>
</organism>
<dbReference type="InterPro" id="IPR050267">
    <property type="entry name" value="Anti-sigma-factor_SerPK"/>
</dbReference>
<keyword evidence="1" id="KW-0808">Transferase</keyword>
<dbReference type="InParanoid" id="E3IWB3"/>
<dbReference type="Proteomes" id="UP000002484">
    <property type="component" value="Chromosome"/>
</dbReference>
<dbReference type="SUPFAM" id="SSF55874">
    <property type="entry name" value="ATPase domain of HSP90 chaperone/DNA topoisomerase II/histidine kinase"/>
    <property type="match status" value="1"/>
</dbReference>
<name>E3IWB3_PSEI1</name>
<keyword evidence="1" id="KW-0418">Kinase</keyword>
<sequence length="226" mass="24094">MSLPRTAPPRSVPRKPVTSTGFHAPAGRPATELVAVARLSPCDAAVPVVRAQAVATLTAWSVDSQAVEVAELVVSELVTNSVRASRPRDEFVAVRLSTTSGCVLVEVWSRPDTTLPTAQHPDGDSESGRGLCLVEALTDRWGSYRATSGGIVVWAQFPGAVVPVQRLHDEQPLPARTARPVPEPRVAPARAPGLPDITFSTDPAVLARTAERLRALDAWHHHPVPC</sequence>
<feature type="compositionally biased region" description="Low complexity" evidence="2">
    <location>
        <begin position="174"/>
        <end position="192"/>
    </location>
</feature>
<feature type="domain" description="Histidine kinase/HSP90-like ATPase" evidence="3">
    <location>
        <begin position="44"/>
        <end position="156"/>
    </location>
</feature>
<dbReference type="GO" id="GO:0004674">
    <property type="term" value="F:protein serine/threonine kinase activity"/>
    <property type="evidence" value="ECO:0007669"/>
    <property type="project" value="UniProtKB-KW"/>
</dbReference>
<dbReference type="CDD" id="cd16936">
    <property type="entry name" value="HATPase_RsbW-like"/>
    <property type="match status" value="1"/>
</dbReference>
<evidence type="ECO:0000259" key="3">
    <source>
        <dbReference type="Pfam" id="PF13581"/>
    </source>
</evidence>
<reference evidence="4 5" key="1">
    <citation type="submission" date="2010-10" db="EMBL/GenBank/DDBJ databases">
        <title>Complete sequence of Frankia sp. EuI1c.</title>
        <authorList>
            <consortium name="US DOE Joint Genome Institute"/>
            <person name="Lucas S."/>
            <person name="Copeland A."/>
            <person name="Lapidus A."/>
            <person name="Cheng J.-F."/>
            <person name="Bruce D."/>
            <person name="Goodwin L."/>
            <person name="Pitluck S."/>
            <person name="Chertkov O."/>
            <person name="Detter J.C."/>
            <person name="Han C."/>
            <person name="Tapia R."/>
            <person name="Land M."/>
            <person name="Hauser L."/>
            <person name="Jeffries C."/>
            <person name="Kyrpides N."/>
            <person name="Ivanova N."/>
            <person name="Mikhailova N."/>
            <person name="Beauchemin N."/>
            <person name="Sen A."/>
            <person name="Sur S.A."/>
            <person name="Gtari M."/>
            <person name="Wall L."/>
            <person name="Tisa L."/>
            <person name="Woyke T."/>
        </authorList>
    </citation>
    <scope>NUCLEOTIDE SEQUENCE [LARGE SCALE GENOMIC DNA]</scope>
    <source>
        <strain evidence="5">DSM 45817 / CECT 9037 / EuI1c</strain>
    </source>
</reference>
<gene>
    <name evidence="4" type="ordered locus">FraEuI1c_0877</name>
</gene>
<keyword evidence="4" id="KW-0067">ATP-binding</keyword>
<dbReference type="GO" id="GO:0005524">
    <property type="term" value="F:ATP binding"/>
    <property type="evidence" value="ECO:0007669"/>
    <property type="project" value="UniProtKB-KW"/>
</dbReference>
<proteinExistence type="predicted"/>
<dbReference type="Gene3D" id="3.30.565.10">
    <property type="entry name" value="Histidine kinase-like ATPase, C-terminal domain"/>
    <property type="match status" value="1"/>
</dbReference>
<keyword evidence="5" id="KW-1185">Reference proteome</keyword>
<keyword evidence="4" id="KW-0547">Nucleotide-binding</keyword>
<feature type="region of interest" description="Disordered" evidence="2">
    <location>
        <begin position="173"/>
        <end position="194"/>
    </location>
</feature>
<accession>E3IWB3</accession>
<dbReference type="AlphaFoldDB" id="E3IWB3"/>
<evidence type="ECO:0000313" key="5">
    <source>
        <dbReference type="Proteomes" id="UP000002484"/>
    </source>
</evidence>
<evidence type="ECO:0000256" key="2">
    <source>
        <dbReference type="SAM" id="MobiDB-lite"/>
    </source>
</evidence>
<dbReference type="PANTHER" id="PTHR35526">
    <property type="entry name" value="ANTI-SIGMA-F FACTOR RSBW-RELATED"/>
    <property type="match status" value="1"/>
</dbReference>
<dbReference type="HOGENOM" id="CLU_090336_0_0_11"/>
<dbReference type="InterPro" id="IPR036890">
    <property type="entry name" value="HATPase_C_sf"/>
</dbReference>
<evidence type="ECO:0000313" key="4">
    <source>
        <dbReference type="EMBL" id="ADP78955.1"/>
    </source>
</evidence>
<dbReference type="EMBL" id="CP002299">
    <property type="protein sequence ID" value="ADP78955.1"/>
    <property type="molecule type" value="Genomic_DNA"/>
</dbReference>
<feature type="region of interest" description="Disordered" evidence="2">
    <location>
        <begin position="1"/>
        <end position="25"/>
    </location>
</feature>
<dbReference type="KEGG" id="fri:FraEuI1c_0877"/>
<evidence type="ECO:0000256" key="1">
    <source>
        <dbReference type="ARBA" id="ARBA00022527"/>
    </source>
</evidence>
<dbReference type="STRING" id="298654.FraEuI1c_0877"/>
<dbReference type="OrthoDB" id="3215042at2"/>
<protein>
    <submittedName>
        <fullName evidence="4">ATP-binding region ATPase domain protein</fullName>
    </submittedName>
</protein>
<dbReference type="Pfam" id="PF13581">
    <property type="entry name" value="HATPase_c_2"/>
    <property type="match status" value="1"/>
</dbReference>
<feature type="compositionally biased region" description="Pro residues" evidence="2">
    <location>
        <begin position="1"/>
        <end position="11"/>
    </location>
</feature>
<dbReference type="eggNOG" id="COG2172">
    <property type="taxonomic scope" value="Bacteria"/>
</dbReference>